<accession>A0A090Q294</accession>
<name>A0A090Q294_9FLAO</name>
<comment type="caution">
    <text evidence="1">The sequence shown here is derived from an EMBL/GenBank/DDBJ whole genome shotgun (WGS) entry which is preliminary data.</text>
</comment>
<evidence type="ECO:0000313" key="2">
    <source>
        <dbReference type="Proteomes" id="UP000029221"/>
    </source>
</evidence>
<keyword evidence="2" id="KW-1185">Reference proteome</keyword>
<gene>
    <name evidence="1" type="ORF">JCM19294_710</name>
</gene>
<reference evidence="1" key="1">
    <citation type="journal article" date="2014" name="Genome Announc.">
        <title>Draft Genome Sequences of Marine Flavobacterium Nonlabens Strains NR17, NR24, NR27, NR32, NR33, and Ara13.</title>
        <authorList>
            <person name="Nakanishi M."/>
            <person name="Meirelles P."/>
            <person name="Suzuki R."/>
            <person name="Takatani N."/>
            <person name="Mino S."/>
            <person name="Suda W."/>
            <person name="Oshima K."/>
            <person name="Hattori M."/>
            <person name="Ohkuma M."/>
            <person name="Hosokawa M."/>
            <person name="Miyashita K."/>
            <person name="Thompson F.L."/>
            <person name="Niwa A."/>
            <person name="Sawabe T."/>
            <person name="Sawabe T."/>
        </authorList>
    </citation>
    <scope>NUCLEOTIDE SEQUENCE [LARGE SCALE GENOMIC DNA]</scope>
    <source>
        <strain evidence="1">JCM 19294</strain>
    </source>
</reference>
<dbReference type="eggNOG" id="COG1511">
    <property type="taxonomic scope" value="Bacteria"/>
</dbReference>
<dbReference type="AlphaFoldDB" id="A0A090Q294"/>
<evidence type="ECO:0000313" key="1">
    <source>
        <dbReference type="EMBL" id="GAK97204.1"/>
    </source>
</evidence>
<dbReference type="EMBL" id="BBML01000004">
    <property type="protein sequence ID" value="GAK97204.1"/>
    <property type="molecule type" value="Genomic_DNA"/>
</dbReference>
<organism evidence="1 2">
    <name type="scientific">Nonlabens tegetincola</name>
    <dbReference type="NCBI Taxonomy" id="323273"/>
    <lineage>
        <taxon>Bacteria</taxon>
        <taxon>Pseudomonadati</taxon>
        <taxon>Bacteroidota</taxon>
        <taxon>Flavobacteriia</taxon>
        <taxon>Flavobacteriales</taxon>
        <taxon>Flavobacteriaceae</taxon>
        <taxon>Nonlabens</taxon>
    </lineage>
</organism>
<dbReference type="STRING" id="319236.BST91_04810"/>
<sequence length="238" mass="25585">MKNFFFIIVLLMLLFSFIQPAINPDSLMRISNLTTAEINSIVGVQEGSIVYDTDRNRMLEYTNTGWSEMLVDSNVYLGSFTINSSGSITISDVPFQPSQVSFVAHANVESNNIAADNGVGNNARGISNSYGTSNGFARNNGGSIVQQSIYVGGHGNSINDISRYSSSSNCVGIRYGDQNGSNLGIIEASLTNFTTNGFTINATYTNGDITVNNTNPVLNVQPADVNNEAIVVLFTAYK</sequence>
<proteinExistence type="predicted"/>
<dbReference type="Proteomes" id="UP000029221">
    <property type="component" value="Unassembled WGS sequence"/>
</dbReference>
<protein>
    <submittedName>
        <fullName evidence="1">Uncharacterized protein</fullName>
    </submittedName>
</protein>
<dbReference type="RefSeq" id="WP_152557409.1">
    <property type="nucleotide sequence ID" value="NZ_BBML01000004.1"/>
</dbReference>